<dbReference type="EMBL" id="CAUYUJ010018039">
    <property type="protein sequence ID" value="CAK0880101.1"/>
    <property type="molecule type" value="Genomic_DNA"/>
</dbReference>
<evidence type="ECO:0000313" key="3">
    <source>
        <dbReference type="Proteomes" id="UP001189429"/>
    </source>
</evidence>
<accession>A0ABN9W243</accession>
<dbReference type="PROSITE" id="PS50234">
    <property type="entry name" value="VWFA"/>
    <property type="match status" value="1"/>
</dbReference>
<dbReference type="Gene3D" id="3.40.50.410">
    <property type="entry name" value="von Willebrand factor, type A domain"/>
    <property type="match status" value="1"/>
</dbReference>
<sequence length="164" mass="16544">ELAAAVLEGYAPAAGAAHVAVVAMGATATRAAGLESDEDTIAASISGLTWSEGASMLGSSLALANTVLRQDGRRSAFATVVVLAAGMVADPYEAEQARRLLERRGAKVIFAVVGSDEVNPTFLARFASEPSSANLIYVPLDSTTDLADAASKVVASTCSAVAAT</sequence>
<dbReference type="InterPro" id="IPR002035">
    <property type="entry name" value="VWF_A"/>
</dbReference>
<dbReference type="Proteomes" id="UP001189429">
    <property type="component" value="Unassembled WGS sequence"/>
</dbReference>
<gene>
    <name evidence="2" type="ORF">PCOR1329_LOCUS63342</name>
</gene>
<proteinExistence type="predicted"/>
<feature type="domain" description="VWFA" evidence="1">
    <location>
        <begin position="1"/>
        <end position="153"/>
    </location>
</feature>
<evidence type="ECO:0000313" key="2">
    <source>
        <dbReference type="EMBL" id="CAK0880101.1"/>
    </source>
</evidence>
<dbReference type="Pfam" id="PF00092">
    <property type="entry name" value="VWA"/>
    <property type="match status" value="1"/>
</dbReference>
<feature type="non-terminal residue" evidence="2">
    <location>
        <position position="1"/>
    </location>
</feature>
<organism evidence="2 3">
    <name type="scientific">Prorocentrum cordatum</name>
    <dbReference type="NCBI Taxonomy" id="2364126"/>
    <lineage>
        <taxon>Eukaryota</taxon>
        <taxon>Sar</taxon>
        <taxon>Alveolata</taxon>
        <taxon>Dinophyceae</taxon>
        <taxon>Prorocentrales</taxon>
        <taxon>Prorocentraceae</taxon>
        <taxon>Prorocentrum</taxon>
    </lineage>
</organism>
<name>A0ABN9W243_9DINO</name>
<comment type="caution">
    <text evidence="2">The sequence shown here is derived from an EMBL/GenBank/DDBJ whole genome shotgun (WGS) entry which is preliminary data.</text>
</comment>
<protein>
    <recommendedName>
        <fullName evidence="1">VWFA domain-containing protein</fullName>
    </recommendedName>
</protein>
<dbReference type="InterPro" id="IPR036465">
    <property type="entry name" value="vWFA_dom_sf"/>
</dbReference>
<dbReference type="SUPFAM" id="SSF53300">
    <property type="entry name" value="vWA-like"/>
    <property type="match status" value="1"/>
</dbReference>
<reference evidence="2" key="1">
    <citation type="submission" date="2023-10" db="EMBL/GenBank/DDBJ databases">
        <authorList>
            <person name="Chen Y."/>
            <person name="Shah S."/>
            <person name="Dougan E. K."/>
            <person name="Thang M."/>
            <person name="Chan C."/>
        </authorList>
    </citation>
    <scope>NUCLEOTIDE SEQUENCE [LARGE SCALE GENOMIC DNA]</scope>
</reference>
<evidence type="ECO:0000259" key="1">
    <source>
        <dbReference type="PROSITE" id="PS50234"/>
    </source>
</evidence>
<keyword evidence="3" id="KW-1185">Reference proteome</keyword>